<dbReference type="PANTHER" id="PTHR48182:SF2">
    <property type="entry name" value="PROTEIN SERAC1"/>
    <property type="match status" value="1"/>
</dbReference>
<dbReference type="SUPFAM" id="SSF56112">
    <property type="entry name" value="Protein kinase-like (PK-like)"/>
    <property type="match status" value="1"/>
</dbReference>
<protein>
    <recommendedName>
        <fullName evidence="9">Protein kinase domain-containing protein</fullName>
    </recommendedName>
</protein>
<reference evidence="7 8" key="1">
    <citation type="journal article" date="2018" name="PLoS Pathog.">
        <title>Evolution of structural diversity of trichothecenes, a family of toxins produced by plant pathogenic and entomopathogenic fungi.</title>
        <authorList>
            <person name="Proctor R.H."/>
            <person name="McCormick S.P."/>
            <person name="Kim H.S."/>
            <person name="Cardoza R.E."/>
            <person name="Stanley A.M."/>
            <person name="Lindo L."/>
            <person name="Kelly A."/>
            <person name="Brown D.W."/>
            <person name="Lee T."/>
            <person name="Vaughan M.M."/>
            <person name="Alexander N.J."/>
            <person name="Busman M."/>
            <person name="Gutierrez S."/>
        </authorList>
    </citation>
    <scope>NUCLEOTIDE SEQUENCE [LARGE SCALE GENOMIC DNA]</scope>
    <source>
        <strain evidence="7 8">IBT 40837</strain>
    </source>
</reference>
<dbReference type="InterPro" id="IPR011009">
    <property type="entry name" value="Kinase-like_dom_sf"/>
</dbReference>
<evidence type="ECO:0000313" key="8">
    <source>
        <dbReference type="Proteomes" id="UP000266272"/>
    </source>
</evidence>
<dbReference type="InterPro" id="IPR052374">
    <property type="entry name" value="SERAC1"/>
</dbReference>
<dbReference type="Gene3D" id="1.10.510.10">
    <property type="entry name" value="Transferase(Phosphotransferase) domain 1"/>
    <property type="match status" value="1"/>
</dbReference>
<dbReference type="InterPro" id="IPR029058">
    <property type="entry name" value="AB_hydrolase_fold"/>
</dbReference>
<evidence type="ECO:0000256" key="1">
    <source>
        <dbReference type="ARBA" id="ARBA00004173"/>
    </source>
</evidence>
<accession>A0A395NH96</accession>
<organism evidence="7 8">
    <name type="scientific">Trichoderma arundinaceum</name>
    <dbReference type="NCBI Taxonomy" id="490622"/>
    <lineage>
        <taxon>Eukaryota</taxon>
        <taxon>Fungi</taxon>
        <taxon>Dikarya</taxon>
        <taxon>Ascomycota</taxon>
        <taxon>Pezizomycotina</taxon>
        <taxon>Sordariomycetes</taxon>
        <taxon>Hypocreomycetidae</taxon>
        <taxon>Hypocreales</taxon>
        <taxon>Hypocreaceae</taxon>
        <taxon>Trichoderma</taxon>
    </lineage>
</organism>
<dbReference type="GO" id="GO:0005783">
    <property type="term" value="C:endoplasmic reticulum"/>
    <property type="evidence" value="ECO:0007669"/>
    <property type="project" value="UniProtKB-SubCell"/>
</dbReference>
<dbReference type="Gene3D" id="3.40.50.1820">
    <property type="entry name" value="alpha/beta hydrolase"/>
    <property type="match status" value="1"/>
</dbReference>
<evidence type="ECO:0000256" key="3">
    <source>
        <dbReference type="ARBA" id="ARBA00004370"/>
    </source>
</evidence>
<comment type="caution">
    <text evidence="7">The sequence shown here is derived from an EMBL/GenBank/DDBJ whole genome shotgun (WGS) entry which is preliminary data.</text>
</comment>
<evidence type="ECO:0000256" key="6">
    <source>
        <dbReference type="ARBA" id="ARBA00023136"/>
    </source>
</evidence>
<dbReference type="GO" id="GO:0005739">
    <property type="term" value="C:mitochondrion"/>
    <property type="evidence" value="ECO:0007669"/>
    <property type="project" value="UniProtKB-SubCell"/>
</dbReference>
<dbReference type="SUPFAM" id="SSF53474">
    <property type="entry name" value="alpha/beta-Hydrolases"/>
    <property type="match status" value="1"/>
</dbReference>
<dbReference type="GO" id="GO:0016020">
    <property type="term" value="C:membrane"/>
    <property type="evidence" value="ECO:0007669"/>
    <property type="project" value="UniProtKB-SubCell"/>
</dbReference>
<comment type="subcellular location">
    <subcellularLocation>
        <location evidence="2">Endoplasmic reticulum</location>
    </subcellularLocation>
    <subcellularLocation>
        <location evidence="3">Membrane</location>
    </subcellularLocation>
    <subcellularLocation>
        <location evidence="1">Mitochondrion</location>
    </subcellularLocation>
</comment>
<evidence type="ECO:0000256" key="4">
    <source>
        <dbReference type="ARBA" id="ARBA00022824"/>
    </source>
</evidence>
<gene>
    <name evidence="7" type="ORF">TARUN_6798</name>
</gene>
<dbReference type="EMBL" id="PXOA01000435">
    <property type="protein sequence ID" value="RFU75465.1"/>
    <property type="molecule type" value="Genomic_DNA"/>
</dbReference>
<proteinExistence type="predicted"/>
<keyword evidence="8" id="KW-1185">Reference proteome</keyword>
<sequence length="784" mass="88794">MAAKRILTFRIQGIPLSVTDEGLRNHLNIHLTPVELADIQPEILIVPSSHSIPDSKNALVRFHPHPPAFLESVQKDRTGMGEHHSRIGNAVIRIDFGFLGLTQISDKSCGESNLDIVFVTGIDGNAYGSWASRKSGVMWPRDFLIGDLPTARVLTYGYNTKLSNAMAHTFDDFCTDFLAQLNLARSSDETVDRPLILIGHSYGARLITKSLVKCKIRDSTRFHRALLASLKTIVFFGAPHRGMDTTDIERYLGANSFDSPVADARQALVAELRRNNTVVERELQDFKDLVGDSLKIQIISVYERKPSQKLVPEVSSTTDGSKVLPRAASWKRNGEPYVPLDVNSALLGFPASMEIRVPSDSDHSNMAKFDHRDDTYYQILHELRKAIPMPVADNTSTISSEDRTLINERRSDSWGRHSTISPSMSELEPQWLSLKSLYFPSEPELESDRVRHNWLDQVLSYFSNATELSLKPRRFGILEKREKLEKVMVEFRPYPNHEEVSDYLRRREGFVNMARIILRNQTTTRQFSAVPLRGISIMNESNTPCFLFVYGAENLLGLDEALQTLNAPTFKERLWLALEYAKAINALHCLNICHGLINPYNLYLQLPTTHSSMGSWSSVSLRLQQTVPMLAGFDIARETNQMSDLIDVEDQDWRVYMHKDRLSQGTWKERQVPEHDIFSLGMVLIVIGLWMPFGRFKKYQEAANEDQRRDFSMKLRKHFSSSKPGNGMPSEYQDAISYCFGKQKTAAHHGEVPVSKSMEPPSAAWVVNKLTNMLQGGPELSTSH</sequence>
<evidence type="ECO:0000313" key="7">
    <source>
        <dbReference type="EMBL" id="RFU75465.1"/>
    </source>
</evidence>
<keyword evidence="4" id="KW-0256">Endoplasmic reticulum</keyword>
<keyword evidence="5" id="KW-0496">Mitochondrion</keyword>
<evidence type="ECO:0008006" key="9">
    <source>
        <dbReference type="Google" id="ProtNLM"/>
    </source>
</evidence>
<evidence type="ECO:0000256" key="5">
    <source>
        <dbReference type="ARBA" id="ARBA00023128"/>
    </source>
</evidence>
<name>A0A395NH96_TRIAR</name>
<dbReference type="PANTHER" id="PTHR48182">
    <property type="entry name" value="PROTEIN SERAC1"/>
    <property type="match status" value="1"/>
</dbReference>
<evidence type="ECO:0000256" key="2">
    <source>
        <dbReference type="ARBA" id="ARBA00004240"/>
    </source>
</evidence>
<dbReference type="Proteomes" id="UP000266272">
    <property type="component" value="Unassembled WGS sequence"/>
</dbReference>
<dbReference type="AlphaFoldDB" id="A0A395NH96"/>
<keyword evidence="6" id="KW-0472">Membrane</keyword>
<dbReference type="OrthoDB" id="4891899at2759"/>